<protein>
    <submittedName>
        <fullName evidence="1">Uncharacterized protein</fullName>
    </submittedName>
</protein>
<reference evidence="2" key="1">
    <citation type="journal article" date="2019" name="Int. J. Syst. Evol. Microbiol.">
        <title>The Global Catalogue of Microorganisms (GCM) 10K type strain sequencing project: providing services to taxonomists for standard genome sequencing and annotation.</title>
        <authorList>
            <consortium name="The Broad Institute Genomics Platform"/>
            <consortium name="The Broad Institute Genome Sequencing Center for Infectious Disease"/>
            <person name="Wu L."/>
            <person name="Ma J."/>
        </authorList>
    </citation>
    <scope>NUCLEOTIDE SEQUENCE [LARGE SCALE GENOMIC DNA]</scope>
    <source>
        <strain evidence="2">CGMCC 1.7656</strain>
    </source>
</reference>
<organism evidence="1 2">
    <name type="scientific">Cloacibacterium rupense</name>
    <dbReference type="NCBI Taxonomy" id="517423"/>
    <lineage>
        <taxon>Bacteria</taxon>
        <taxon>Pseudomonadati</taxon>
        <taxon>Bacteroidota</taxon>
        <taxon>Flavobacteriia</taxon>
        <taxon>Flavobacteriales</taxon>
        <taxon>Weeksellaceae</taxon>
    </lineage>
</organism>
<dbReference type="Proteomes" id="UP000620064">
    <property type="component" value="Unassembled WGS sequence"/>
</dbReference>
<evidence type="ECO:0000313" key="2">
    <source>
        <dbReference type="Proteomes" id="UP000620064"/>
    </source>
</evidence>
<name>A0ABQ2NGY3_9FLAO</name>
<comment type="caution">
    <text evidence="1">The sequence shown here is derived from an EMBL/GenBank/DDBJ whole genome shotgun (WGS) entry which is preliminary data.</text>
</comment>
<accession>A0ABQ2NGY3</accession>
<gene>
    <name evidence="1" type="ORF">GCM10010992_05770</name>
</gene>
<keyword evidence="2" id="KW-1185">Reference proteome</keyword>
<proteinExistence type="predicted"/>
<evidence type="ECO:0000313" key="1">
    <source>
        <dbReference type="EMBL" id="GGP02228.1"/>
    </source>
</evidence>
<dbReference type="EMBL" id="BMLV01000001">
    <property type="protein sequence ID" value="GGP02228.1"/>
    <property type="molecule type" value="Genomic_DNA"/>
</dbReference>
<sequence length="142" mass="16222">MIKKTEIEAKLIAVKSNKSIDFSNQITTQKITSEFGKPITIEKENLSDLYGAEPWTILKYNGLEIVLEGDFISEITVSNEDWKIGDFKVGDKESKILTKLERAEKKDSDYNLYLFPKLDGVFFCKTNKQDEVIKLGISNTNF</sequence>